<dbReference type="Proteomes" id="UP000233551">
    <property type="component" value="Unassembled WGS sequence"/>
</dbReference>
<comment type="caution">
    <text evidence="2">The sequence shown here is derived from an EMBL/GenBank/DDBJ whole genome shotgun (WGS) entry which is preliminary data.</text>
</comment>
<reference evidence="2 3" key="1">
    <citation type="submission" date="2017-11" db="EMBL/GenBank/DDBJ databases">
        <title>De-novo sequencing of pomegranate (Punica granatum L.) genome.</title>
        <authorList>
            <person name="Akparov Z."/>
            <person name="Amiraslanov A."/>
            <person name="Hajiyeva S."/>
            <person name="Abbasov M."/>
            <person name="Kaur K."/>
            <person name="Hamwieh A."/>
            <person name="Solovyev V."/>
            <person name="Salamov A."/>
            <person name="Braich B."/>
            <person name="Kosarev P."/>
            <person name="Mahmoud A."/>
            <person name="Hajiyev E."/>
            <person name="Babayeva S."/>
            <person name="Izzatullayeva V."/>
            <person name="Mammadov A."/>
            <person name="Mammadov A."/>
            <person name="Sharifova S."/>
            <person name="Ojaghi J."/>
            <person name="Eynullazada K."/>
            <person name="Bayramov B."/>
            <person name="Abdulazimova A."/>
            <person name="Shahmuradov I."/>
        </authorList>
    </citation>
    <scope>NUCLEOTIDE SEQUENCE [LARGE SCALE GENOMIC DNA]</scope>
    <source>
        <strain evidence="3">cv. AG2017</strain>
        <tissue evidence="2">Leaf</tissue>
    </source>
</reference>
<dbReference type="AlphaFoldDB" id="A0A2I0JWP9"/>
<keyword evidence="3" id="KW-1185">Reference proteome</keyword>
<proteinExistence type="predicted"/>
<feature type="region of interest" description="Disordered" evidence="1">
    <location>
        <begin position="53"/>
        <end position="99"/>
    </location>
</feature>
<organism evidence="2 3">
    <name type="scientific">Punica granatum</name>
    <name type="common">Pomegranate</name>
    <dbReference type="NCBI Taxonomy" id="22663"/>
    <lineage>
        <taxon>Eukaryota</taxon>
        <taxon>Viridiplantae</taxon>
        <taxon>Streptophyta</taxon>
        <taxon>Embryophyta</taxon>
        <taxon>Tracheophyta</taxon>
        <taxon>Spermatophyta</taxon>
        <taxon>Magnoliopsida</taxon>
        <taxon>eudicotyledons</taxon>
        <taxon>Gunneridae</taxon>
        <taxon>Pentapetalae</taxon>
        <taxon>rosids</taxon>
        <taxon>malvids</taxon>
        <taxon>Myrtales</taxon>
        <taxon>Lythraceae</taxon>
        <taxon>Punica</taxon>
    </lineage>
</organism>
<dbReference type="EMBL" id="PGOL01001168">
    <property type="protein sequence ID" value="PKI60300.1"/>
    <property type="molecule type" value="Genomic_DNA"/>
</dbReference>
<sequence>MGDRHGMRLVSDSPPYNLLRSLKLGLAQSPHMAAAAPIVPWLALSSSTRRFVEQLSSAPAPVESPGQNGHLRKEAGKPTGGSSGGSPFMEDEGSNAEARKSLEQFLDLIKDLIRPGD</sequence>
<gene>
    <name evidence="2" type="ORF">CRG98_019236</name>
</gene>
<accession>A0A2I0JWP9</accession>
<protein>
    <submittedName>
        <fullName evidence="2">Uncharacterized protein</fullName>
    </submittedName>
</protein>
<evidence type="ECO:0000313" key="2">
    <source>
        <dbReference type="EMBL" id="PKI60300.1"/>
    </source>
</evidence>
<evidence type="ECO:0000313" key="3">
    <source>
        <dbReference type="Proteomes" id="UP000233551"/>
    </source>
</evidence>
<evidence type="ECO:0000256" key="1">
    <source>
        <dbReference type="SAM" id="MobiDB-lite"/>
    </source>
</evidence>
<name>A0A2I0JWP9_PUNGR</name>